<dbReference type="PANTHER" id="PTHR31350">
    <property type="entry name" value="SI:DKEY-261L7.2"/>
    <property type="match status" value="1"/>
</dbReference>
<feature type="domain" description="Protein SirB1 N-terminal" evidence="2">
    <location>
        <begin position="113"/>
        <end position="209"/>
    </location>
</feature>
<evidence type="ECO:0000313" key="4">
    <source>
        <dbReference type="Proteomes" id="UP001190700"/>
    </source>
</evidence>
<dbReference type="AlphaFoldDB" id="A0AAE0FWG8"/>
<feature type="compositionally biased region" description="Polar residues" evidence="1">
    <location>
        <begin position="9"/>
        <end position="20"/>
    </location>
</feature>
<reference evidence="3 4" key="1">
    <citation type="journal article" date="2015" name="Genome Biol. Evol.">
        <title>Comparative Genomics of a Bacterivorous Green Alga Reveals Evolutionary Causalities and Consequences of Phago-Mixotrophic Mode of Nutrition.</title>
        <authorList>
            <person name="Burns J.A."/>
            <person name="Paasch A."/>
            <person name="Narechania A."/>
            <person name="Kim E."/>
        </authorList>
    </citation>
    <scope>NUCLEOTIDE SEQUENCE [LARGE SCALE GENOMIC DNA]</scope>
    <source>
        <strain evidence="3 4">PLY_AMNH</strain>
    </source>
</reference>
<dbReference type="PANTHER" id="PTHR31350:SF29">
    <property type="entry name" value="PROTEIN SIRB1 N-TERMINAL DOMAIN-CONTAINING PROTEIN"/>
    <property type="match status" value="1"/>
</dbReference>
<proteinExistence type="predicted"/>
<keyword evidence="4" id="KW-1185">Reference proteome</keyword>
<evidence type="ECO:0000256" key="1">
    <source>
        <dbReference type="SAM" id="MobiDB-lite"/>
    </source>
</evidence>
<feature type="region of interest" description="Disordered" evidence="1">
    <location>
        <begin position="1"/>
        <end position="27"/>
    </location>
</feature>
<dbReference type="InterPro" id="IPR032698">
    <property type="entry name" value="SirB1_N"/>
</dbReference>
<sequence>MAANKRRTTGQQDTKVNTKGHSLRQPEAEKQYTWLLKKNTRKFSKVFSSSENTEDAYKVDGSVSRHAKAARESFLRNVRRGEASMQLALAALDIAAEDDALVTNSAVALPVPQYLKRLEAFALELEAHYLSDVSEPADVFERVQYYLFEYKGFKVAGRNNEVLPGDVLDHPGVWEDPRDSYLNSVLTRRQGSPAAIAILYSDVMQRLLIKGAIQFPVRLQLPTQPNELPTAHALPFRRQDVVMEGGTVLNTCASDALVCMLRHLKRSFWPFRWDTQLDDPAHGMHGSGGGFLAACQVLTAGNAMEETDAYTMAISRTAKHRLRRGIWTSTGAGDIRRARSACERLVEIAHLYAPTERRDLAVLLVHCGELAWAERELKLFLQCSRDSYKSTIQEDTAAAKLLKYVRMEQADGVPREPPPPPQLDIPW</sequence>
<organism evidence="3 4">
    <name type="scientific">Cymbomonas tetramitiformis</name>
    <dbReference type="NCBI Taxonomy" id="36881"/>
    <lineage>
        <taxon>Eukaryota</taxon>
        <taxon>Viridiplantae</taxon>
        <taxon>Chlorophyta</taxon>
        <taxon>Pyramimonadophyceae</taxon>
        <taxon>Pyramimonadales</taxon>
        <taxon>Pyramimonadaceae</taxon>
        <taxon>Cymbomonas</taxon>
    </lineage>
</organism>
<name>A0AAE0FWG8_9CHLO</name>
<dbReference type="EMBL" id="LGRX02012791">
    <property type="protein sequence ID" value="KAK3266865.1"/>
    <property type="molecule type" value="Genomic_DNA"/>
</dbReference>
<protein>
    <recommendedName>
        <fullName evidence="2">Protein SirB1 N-terminal domain-containing protein</fullName>
    </recommendedName>
</protein>
<dbReference type="Proteomes" id="UP001190700">
    <property type="component" value="Unassembled WGS sequence"/>
</dbReference>
<evidence type="ECO:0000313" key="3">
    <source>
        <dbReference type="EMBL" id="KAK3266865.1"/>
    </source>
</evidence>
<dbReference type="Pfam" id="PF13369">
    <property type="entry name" value="Transglut_core2"/>
    <property type="match status" value="1"/>
</dbReference>
<evidence type="ECO:0000259" key="2">
    <source>
        <dbReference type="Pfam" id="PF13369"/>
    </source>
</evidence>
<gene>
    <name evidence="3" type="ORF">CYMTET_24552</name>
</gene>
<accession>A0AAE0FWG8</accession>
<comment type="caution">
    <text evidence="3">The sequence shown here is derived from an EMBL/GenBank/DDBJ whole genome shotgun (WGS) entry which is preliminary data.</text>
</comment>